<name>A0A6V7GZ26_9HYME</name>
<dbReference type="Proteomes" id="UP000752696">
    <property type="component" value="Unassembled WGS sequence"/>
</dbReference>
<organism evidence="2 3">
    <name type="scientific">Heterotrigona itama</name>
    <dbReference type="NCBI Taxonomy" id="395501"/>
    <lineage>
        <taxon>Eukaryota</taxon>
        <taxon>Metazoa</taxon>
        <taxon>Ecdysozoa</taxon>
        <taxon>Arthropoda</taxon>
        <taxon>Hexapoda</taxon>
        <taxon>Insecta</taxon>
        <taxon>Pterygota</taxon>
        <taxon>Neoptera</taxon>
        <taxon>Endopterygota</taxon>
        <taxon>Hymenoptera</taxon>
        <taxon>Apocrita</taxon>
        <taxon>Aculeata</taxon>
        <taxon>Apoidea</taxon>
        <taxon>Anthophila</taxon>
        <taxon>Apidae</taxon>
        <taxon>Heterotrigona</taxon>
    </lineage>
</organism>
<accession>A0A6V7GZ26</accession>
<keyword evidence="1" id="KW-1133">Transmembrane helix</keyword>
<dbReference type="AlphaFoldDB" id="A0A6V7GZ26"/>
<gene>
    <name evidence="2" type="ORF">MHI_LOCUS240203</name>
</gene>
<sequence length="148" mass="16926">MRASGDGGRYCGIDSKVTFKKDFKTLNEIMFGWDKFNSVMLFLFILLFLIWAVIFFASYDMDYKDHGGHDHGDHSSMMNFMVPEKAISKTSDENSKYFFENFAKRKRGSQLAILGISPVSDKTIHIGVTSISKSVRDWTISSLKLETR</sequence>
<keyword evidence="1" id="KW-0472">Membrane</keyword>
<dbReference type="EMBL" id="CAJDYZ010004487">
    <property type="protein sequence ID" value="CAD1471485.1"/>
    <property type="molecule type" value="Genomic_DNA"/>
</dbReference>
<feature type="transmembrane region" description="Helical" evidence="1">
    <location>
        <begin position="39"/>
        <end position="59"/>
    </location>
</feature>
<proteinExistence type="predicted"/>
<evidence type="ECO:0000256" key="1">
    <source>
        <dbReference type="SAM" id="Phobius"/>
    </source>
</evidence>
<protein>
    <submittedName>
        <fullName evidence="2">Uncharacterized protein</fullName>
    </submittedName>
</protein>
<dbReference type="OrthoDB" id="10652404at2759"/>
<reference evidence="2" key="1">
    <citation type="submission" date="2020-07" db="EMBL/GenBank/DDBJ databases">
        <authorList>
            <person name="Nazaruddin N."/>
        </authorList>
    </citation>
    <scope>NUCLEOTIDE SEQUENCE</scope>
</reference>
<evidence type="ECO:0000313" key="2">
    <source>
        <dbReference type="EMBL" id="CAD1471485.1"/>
    </source>
</evidence>
<keyword evidence="1" id="KW-0812">Transmembrane</keyword>
<keyword evidence="3" id="KW-1185">Reference proteome</keyword>
<evidence type="ECO:0000313" key="3">
    <source>
        <dbReference type="Proteomes" id="UP000752696"/>
    </source>
</evidence>
<comment type="caution">
    <text evidence="2">The sequence shown here is derived from an EMBL/GenBank/DDBJ whole genome shotgun (WGS) entry which is preliminary data.</text>
</comment>